<reference evidence="9 10" key="1">
    <citation type="journal article" date="2013" name="Antonie Van Leeuwenhoek">
        <title>Dongia rigui sp. nov., isolated from freshwater of a large wetland in Korea.</title>
        <authorList>
            <person name="Baik K.S."/>
            <person name="Hwang Y.M."/>
            <person name="Choi J.S."/>
            <person name="Kwon J."/>
            <person name="Seong C.N."/>
        </authorList>
    </citation>
    <scope>NUCLEOTIDE SEQUENCE [LARGE SCALE GENOMIC DNA]</scope>
    <source>
        <strain evidence="9 10">04SU4-P</strain>
    </source>
</reference>
<dbReference type="PANTHER" id="PTHR21666">
    <property type="entry name" value="PEPTIDASE-RELATED"/>
    <property type="match status" value="1"/>
</dbReference>
<dbReference type="RefSeq" id="WP_320502990.1">
    <property type="nucleotide sequence ID" value="NZ_JAXCLX010000006.1"/>
</dbReference>
<keyword evidence="5" id="KW-0378">Hydrolase</keyword>
<evidence type="ECO:0000256" key="2">
    <source>
        <dbReference type="ARBA" id="ARBA00004196"/>
    </source>
</evidence>
<dbReference type="InterPro" id="IPR018392">
    <property type="entry name" value="LysM"/>
</dbReference>
<proteinExistence type="predicted"/>
<evidence type="ECO:0000256" key="6">
    <source>
        <dbReference type="ARBA" id="ARBA00022833"/>
    </source>
</evidence>
<evidence type="ECO:0000256" key="7">
    <source>
        <dbReference type="ARBA" id="ARBA00023049"/>
    </source>
</evidence>
<evidence type="ECO:0000256" key="1">
    <source>
        <dbReference type="ARBA" id="ARBA00001947"/>
    </source>
</evidence>
<keyword evidence="7" id="KW-0482">Metalloprotease</keyword>
<keyword evidence="4" id="KW-0479">Metal-binding</keyword>
<dbReference type="CDD" id="cd12797">
    <property type="entry name" value="M23_peptidase"/>
    <property type="match status" value="1"/>
</dbReference>
<dbReference type="EMBL" id="JAXCLX010000006">
    <property type="protein sequence ID" value="MDY0874518.1"/>
    <property type="molecule type" value="Genomic_DNA"/>
</dbReference>
<dbReference type="PANTHER" id="PTHR21666:SF288">
    <property type="entry name" value="CELL DIVISION PROTEIN YTFB"/>
    <property type="match status" value="1"/>
</dbReference>
<evidence type="ECO:0000256" key="4">
    <source>
        <dbReference type="ARBA" id="ARBA00022723"/>
    </source>
</evidence>
<accession>A0ABU5E6C8</accession>
<evidence type="ECO:0000259" key="8">
    <source>
        <dbReference type="PROSITE" id="PS51782"/>
    </source>
</evidence>
<dbReference type="Gene3D" id="2.70.70.10">
    <property type="entry name" value="Glucose Permease (Domain IIA)"/>
    <property type="match status" value="1"/>
</dbReference>
<dbReference type="Proteomes" id="UP001271769">
    <property type="component" value="Unassembled WGS sequence"/>
</dbReference>
<name>A0ABU5E6C8_9PROT</name>
<dbReference type="Gene3D" id="3.10.450.350">
    <property type="match status" value="2"/>
</dbReference>
<comment type="caution">
    <text evidence="9">The sequence shown here is derived from an EMBL/GenBank/DDBJ whole genome shotgun (WGS) entry which is preliminary data.</text>
</comment>
<comment type="subcellular location">
    <subcellularLocation>
        <location evidence="2">Cell envelope</location>
    </subcellularLocation>
</comment>
<organism evidence="9 10">
    <name type="scientific">Dongia rigui</name>
    <dbReference type="NCBI Taxonomy" id="940149"/>
    <lineage>
        <taxon>Bacteria</taxon>
        <taxon>Pseudomonadati</taxon>
        <taxon>Pseudomonadota</taxon>
        <taxon>Alphaproteobacteria</taxon>
        <taxon>Rhodospirillales</taxon>
        <taxon>Dongiaceae</taxon>
        <taxon>Dongia</taxon>
    </lineage>
</organism>
<dbReference type="InterPro" id="IPR011055">
    <property type="entry name" value="Dup_hybrid_motif"/>
</dbReference>
<dbReference type="PROSITE" id="PS51782">
    <property type="entry name" value="LYSM"/>
    <property type="match status" value="1"/>
</dbReference>
<dbReference type="Pfam" id="PF01551">
    <property type="entry name" value="Peptidase_M23"/>
    <property type="match status" value="1"/>
</dbReference>
<feature type="domain" description="LysM" evidence="8">
    <location>
        <begin position="187"/>
        <end position="235"/>
    </location>
</feature>
<dbReference type="Pfam" id="PF19425">
    <property type="entry name" value="Csd3_N2"/>
    <property type="match status" value="1"/>
</dbReference>
<evidence type="ECO:0000313" key="10">
    <source>
        <dbReference type="Proteomes" id="UP001271769"/>
    </source>
</evidence>
<dbReference type="InterPro" id="IPR016047">
    <property type="entry name" value="M23ase_b-sheet_dom"/>
</dbReference>
<evidence type="ECO:0000313" key="9">
    <source>
        <dbReference type="EMBL" id="MDY0874518.1"/>
    </source>
</evidence>
<gene>
    <name evidence="9" type="ORF">SMD31_21445</name>
</gene>
<keyword evidence="3" id="KW-0645">Protease</keyword>
<protein>
    <submittedName>
        <fullName evidence="9">Peptidoglycan DD-metalloendopeptidase family protein</fullName>
    </submittedName>
</protein>
<comment type="cofactor">
    <cofactor evidence="1">
        <name>Zn(2+)</name>
        <dbReference type="ChEBI" id="CHEBI:29105"/>
    </cofactor>
</comment>
<dbReference type="InterPro" id="IPR050570">
    <property type="entry name" value="Cell_wall_metabolism_enzyme"/>
</dbReference>
<dbReference type="SUPFAM" id="SSF51261">
    <property type="entry name" value="Duplicated hybrid motif"/>
    <property type="match status" value="1"/>
</dbReference>
<keyword evidence="10" id="KW-1185">Reference proteome</keyword>
<evidence type="ECO:0000256" key="3">
    <source>
        <dbReference type="ARBA" id="ARBA00022670"/>
    </source>
</evidence>
<keyword evidence="6" id="KW-0862">Zinc</keyword>
<sequence length="576" mass="61015">MTVLQKPHTHVWGTLRRYLTYTTAGIAIMGGIGAFEAHRPKSVLPASASDLVATFSGTQAVSQGFANSGALGSDETLPVWAQRIPTTSENNFTVAAAEKGSEPTPFVAAPALTTLMPGSALESAPDSDIDTETETAAVDPVPSAAPVEPVSMTPLDAVAAEFGMGAGRRDWNADDSVIREAKRDIQKVISVQRGDTLYGVLVEAGLSETEAKNTVGALSDVFSPRALKAGQEITLNLTTAAGGDTVSAAPQPQLVSLSLEPSVERDVTVSRDSTGELVAEAVDKPLTETRARAAGIITFSLYDAAMKAGLPSSVIADVIKAYSYDVDFQRDIQEGDSFEVVYERLENDEGELARTGQMLYAALTTSGVTRQIYWFEHDGDGEFYNSKGEAVRKTLLATPIDGARITSGFGARKHPILGYTKVHKGVDFGAPTGTPIYAAGNGVIVEMGPKGSYGNYVRIKHNGTYQTAYAHTSRFAKGLHKGDKVKQGQVIAYVGTTGRSTGPHLHFEVLVDGAQVNPKNIKSTGSTKLAGKDLKSFKAQVAAIDADRERMRGAVEIAERPDAETLDCSDPQGCQN</sequence>
<dbReference type="InterPro" id="IPR045834">
    <property type="entry name" value="Csd3_N2"/>
</dbReference>
<evidence type="ECO:0000256" key="5">
    <source>
        <dbReference type="ARBA" id="ARBA00022801"/>
    </source>
</evidence>